<keyword evidence="11" id="KW-0460">Magnesium</keyword>
<dbReference type="AlphaFoldDB" id="A0A1G4J341"/>
<dbReference type="FunFam" id="1.10.3210.10:FF:000011">
    <property type="entry name" value="HD domain-containing protein 2"/>
    <property type="match status" value="1"/>
</dbReference>
<dbReference type="GO" id="GO:0005737">
    <property type="term" value="C:cytoplasm"/>
    <property type="evidence" value="ECO:0007669"/>
    <property type="project" value="TreeGrafter"/>
</dbReference>
<sequence>MFAMSSNISTVCYYYINFTYSKHQISLENAFKSTTPSVLQASCFILRLRTMTTSIWKPEDYVPQEVKELLSSPDQNHVLAFMHVVELLKIQKRTGWLDHNITPCESIADHMYRMGITAMLIKDPSVNRDKCVRIAMVHDIAESLVGDITPNDPLGKEEKHLRELAAINYLCDELIKPYNPLAAQEILDDWLAYENISSLEARYVKDIDKFEMLVQCFEYEKRVGGKREMDQFWGAIKSIKTEEVQGLARDLVQKREAFYAKLEN</sequence>
<dbReference type="EC" id="3.1.3.89" evidence="8"/>
<dbReference type="SMART" id="SM00471">
    <property type="entry name" value="HDc"/>
    <property type="match status" value="1"/>
</dbReference>
<dbReference type="GO" id="GO:0046872">
    <property type="term" value="F:metal ion binding"/>
    <property type="evidence" value="ECO:0007669"/>
    <property type="project" value="UniProtKB-KW"/>
</dbReference>
<dbReference type="InterPro" id="IPR039356">
    <property type="entry name" value="YfbR/HDDC2"/>
</dbReference>
<dbReference type="PROSITE" id="PS51831">
    <property type="entry name" value="HD"/>
    <property type="match status" value="1"/>
</dbReference>
<dbReference type="InterPro" id="IPR006674">
    <property type="entry name" value="HD_domain"/>
</dbReference>
<comment type="similarity">
    <text evidence="6">Belongs to the HDDC2 family.</text>
</comment>
<evidence type="ECO:0000256" key="7">
    <source>
        <dbReference type="ARBA" id="ARBA00011738"/>
    </source>
</evidence>
<name>A0A1G4J341_9SACH</name>
<evidence type="ECO:0000256" key="1">
    <source>
        <dbReference type="ARBA" id="ARBA00001638"/>
    </source>
</evidence>
<evidence type="ECO:0000259" key="13">
    <source>
        <dbReference type="PROSITE" id="PS51831"/>
    </source>
</evidence>
<evidence type="ECO:0000256" key="11">
    <source>
        <dbReference type="ARBA" id="ARBA00022842"/>
    </source>
</evidence>
<gene>
    <name evidence="14" type="ORF">LAME_0C08086G</name>
</gene>
<keyword evidence="9" id="KW-0479">Metal-binding</keyword>
<organism evidence="14 15">
    <name type="scientific">Lachancea meyersii CBS 8951</name>
    <dbReference type="NCBI Taxonomy" id="1266667"/>
    <lineage>
        <taxon>Eukaryota</taxon>
        <taxon>Fungi</taxon>
        <taxon>Dikarya</taxon>
        <taxon>Ascomycota</taxon>
        <taxon>Saccharomycotina</taxon>
        <taxon>Saccharomycetes</taxon>
        <taxon>Saccharomycetales</taxon>
        <taxon>Saccharomycetaceae</taxon>
        <taxon>Lachancea</taxon>
    </lineage>
</organism>
<evidence type="ECO:0000256" key="3">
    <source>
        <dbReference type="ARBA" id="ARBA00001941"/>
    </source>
</evidence>
<feature type="domain" description="HD" evidence="13">
    <location>
        <begin position="107"/>
        <end position="213"/>
    </location>
</feature>
<keyword evidence="15" id="KW-1185">Reference proteome</keyword>
<keyword evidence="10" id="KW-0378">Hydrolase</keyword>
<dbReference type="GO" id="GO:0009159">
    <property type="term" value="P:deoxyribonucleoside monophosphate catabolic process"/>
    <property type="evidence" value="ECO:0007669"/>
    <property type="project" value="UniProtKB-ARBA"/>
</dbReference>
<evidence type="ECO:0000256" key="8">
    <source>
        <dbReference type="ARBA" id="ARBA00012964"/>
    </source>
</evidence>
<evidence type="ECO:0000256" key="4">
    <source>
        <dbReference type="ARBA" id="ARBA00001946"/>
    </source>
</evidence>
<evidence type="ECO:0000256" key="6">
    <source>
        <dbReference type="ARBA" id="ARBA00009999"/>
    </source>
</evidence>
<comment type="function">
    <text evidence="5">Catalyzes the dephosphorylation of the nucleoside 5'-monophosphates deoxyadenosine monophosphate (dAMP), deoxycytidine monophosphate (dCMP), deoxyguanosine monophosphate (dGMP) and deoxythymidine monophosphate (dTMP).</text>
</comment>
<dbReference type="EMBL" id="LT598479">
    <property type="protein sequence ID" value="SCU84067.1"/>
    <property type="molecule type" value="Genomic_DNA"/>
</dbReference>
<comment type="cofactor">
    <cofactor evidence="4">
        <name>Mg(2+)</name>
        <dbReference type="ChEBI" id="CHEBI:18420"/>
    </cofactor>
</comment>
<evidence type="ECO:0000256" key="2">
    <source>
        <dbReference type="ARBA" id="ARBA00001936"/>
    </source>
</evidence>
<dbReference type="SUPFAM" id="SSF109604">
    <property type="entry name" value="HD-domain/PDEase-like"/>
    <property type="match status" value="1"/>
</dbReference>
<dbReference type="PANTHER" id="PTHR11845:SF13">
    <property type="entry name" value="5'-DEOXYNUCLEOTIDASE HDDC2"/>
    <property type="match status" value="1"/>
</dbReference>
<evidence type="ECO:0000256" key="5">
    <source>
        <dbReference type="ARBA" id="ARBA00004074"/>
    </source>
</evidence>
<comment type="cofactor">
    <cofactor evidence="3">
        <name>Co(2+)</name>
        <dbReference type="ChEBI" id="CHEBI:48828"/>
    </cofactor>
</comment>
<dbReference type="Proteomes" id="UP000191144">
    <property type="component" value="Chromosome C"/>
</dbReference>
<dbReference type="GO" id="GO:0002953">
    <property type="term" value="F:5'-deoxynucleotidase activity"/>
    <property type="evidence" value="ECO:0007669"/>
    <property type="project" value="UniProtKB-EC"/>
</dbReference>
<evidence type="ECO:0000313" key="14">
    <source>
        <dbReference type="EMBL" id="SCU84067.1"/>
    </source>
</evidence>
<keyword evidence="12" id="KW-0170">Cobalt</keyword>
<evidence type="ECO:0000313" key="15">
    <source>
        <dbReference type="Proteomes" id="UP000191144"/>
    </source>
</evidence>
<dbReference type="InterPro" id="IPR003607">
    <property type="entry name" value="HD/PDEase_dom"/>
</dbReference>
<comment type="subunit">
    <text evidence="7">Homodimer.</text>
</comment>
<accession>A0A1G4J341</accession>
<dbReference type="PANTHER" id="PTHR11845">
    <property type="entry name" value="5'-DEOXYNUCLEOTIDASE HDDC2"/>
    <property type="match status" value="1"/>
</dbReference>
<evidence type="ECO:0000256" key="12">
    <source>
        <dbReference type="ARBA" id="ARBA00023285"/>
    </source>
</evidence>
<comment type="cofactor">
    <cofactor evidence="2">
        <name>Mn(2+)</name>
        <dbReference type="ChEBI" id="CHEBI:29035"/>
    </cofactor>
</comment>
<dbReference type="Gene3D" id="1.10.3210.10">
    <property type="entry name" value="Hypothetical protein af1432"/>
    <property type="match status" value="1"/>
</dbReference>
<reference evidence="15" key="1">
    <citation type="submission" date="2016-03" db="EMBL/GenBank/DDBJ databases">
        <authorList>
            <person name="Devillers Hugo."/>
        </authorList>
    </citation>
    <scope>NUCLEOTIDE SEQUENCE [LARGE SCALE GENOMIC DNA]</scope>
</reference>
<evidence type="ECO:0000256" key="10">
    <source>
        <dbReference type="ARBA" id="ARBA00022801"/>
    </source>
</evidence>
<comment type="catalytic activity">
    <reaction evidence="1">
        <text>a 2'-deoxyribonucleoside 5'-phosphate + H2O = a 2'-deoxyribonucleoside + phosphate</text>
        <dbReference type="Rhea" id="RHEA:36167"/>
        <dbReference type="ChEBI" id="CHEBI:15377"/>
        <dbReference type="ChEBI" id="CHEBI:18274"/>
        <dbReference type="ChEBI" id="CHEBI:43474"/>
        <dbReference type="ChEBI" id="CHEBI:65317"/>
        <dbReference type="EC" id="3.1.3.89"/>
    </reaction>
</comment>
<dbReference type="OrthoDB" id="10254258at2759"/>
<proteinExistence type="inferred from homology"/>
<evidence type="ECO:0000256" key="9">
    <source>
        <dbReference type="ARBA" id="ARBA00022723"/>
    </source>
</evidence>
<dbReference type="Pfam" id="PF13023">
    <property type="entry name" value="HD_3"/>
    <property type="match status" value="1"/>
</dbReference>
<protein>
    <recommendedName>
        <fullName evidence="8">5'-deoxynucleotidase</fullName>
        <ecNumber evidence="8">3.1.3.89</ecNumber>
    </recommendedName>
</protein>